<dbReference type="Proteomes" id="UP001175261">
    <property type="component" value="Unassembled WGS sequence"/>
</dbReference>
<evidence type="ECO:0000313" key="3">
    <source>
        <dbReference type="Proteomes" id="UP001175261"/>
    </source>
</evidence>
<feature type="compositionally biased region" description="Polar residues" evidence="1">
    <location>
        <begin position="169"/>
        <end position="182"/>
    </location>
</feature>
<proteinExistence type="predicted"/>
<comment type="caution">
    <text evidence="2">The sequence shown here is derived from an EMBL/GenBank/DDBJ whole genome shotgun (WGS) entry which is preliminary data.</text>
</comment>
<feature type="compositionally biased region" description="Basic and acidic residues" evidence="1">
    <location>
        <begin position="297"/>
        <end position="313"/>
    </location>
</feature>
<name>A0AA39L3R6_SARSR</name>
<organism evidence="2 3">
    <name type="scientific">Sarocladium strictum</name>
    <name type="common">Black bundle disease fungus</name>
    <name type="synonym">Acremonium strictum</name>
    <dbReference type="NCBI Taxonomy" id="5046"/>
    <lineage>
        <taxon>Eukaryota</taxon>
        <taxon>Fungi</taxon>
        <taxon>Dikarya</taxon>
        <taxon>Ascomycota</taxon>
        <taxon>Pezizomycotina</taxon>
        <taxon>Sordariomycetes</taxon>
        <taxon>Hypocreomycetidae</taxon>
        <taxon>Hypocreales</taxon>
        <taxon>Sarocladiaceae</taxon>
        <taxon>Sarocladium</taxon>
    </lineage>
</organism>
<reference evidence="2" key="1">
    <citation type="submission" date="2022-10" db="EMBL/GenBank/DDBJ databases">
        <title>Determination and structural analysis of whole genome sequence of Sarocladium strictum F4-1.</title>
        <authorList>
            <person name="Hu L."/>
            <person name="Jiang Y."/>
        </authorList>
    </citation>
    <scope>NUCLEOTIDE SEQUENCE</scope>
    <source>
        <strain evidence="2">F4-1</strain>
    </source>
</reference>
<feature type="compositionally biased region" description="Polar residues" evidence="1">
    <location>
        <begin position="26"/>
        <end position="49"/>
    </location>
</feature>
<feature type="compositionally biased region" description="Low complexity" evidence="1">
    <location>
        <begin position="127"/>
        <end position="142"/>
    </location>
</feature>
<protein>
    <submittedName>
        <fullName evidence="2">Uncharacterized protein</fullName>
    </submittedName>
</protein>
<keyword evidence="3" id="KW-1185">Reference proteome</keyword>
<feature type="compositionally biased region" description="Low complexity" evidence="1">
    <location>
        <begin position="52"/>
        <end position="65"/>
    </location>
</feature>
<sequence>MPDLNSVPASPHALAHSRRQSSQQSLPPSATISPGPDTSLNILPSNQDAVNHPSTSSPPDHSTQPVPTQTMQAQSPPADAAVGAGPGPLRHPRPMTATELHMELEKEQEAVVNRLTRELTLLRAAQNASVVSNASSTSAGTSIHEPANDGSLLSSSGFTIPTARRHNRTSSTTSNPALQLGTSLEARPPAPRSLHPVSMSRQNSSTSRTSQTTSPAPQSSLDPSSYFHQQRNPAASAAAVATQLHIASPGNSIPHDQMSPGLMPATSRYEETAFHRSELEAAKRENEMLKRRVRELERRVRERRSSETSRTRSDSVSTTASIPATQTPGLAGIAGPRETPLRAERDRGMTMQSIASAAGSVGVGVPEDEVMVGESAASANRA</sequence>
<feature type="compositionally biased region" description="Polar residues" evidence="1">
    <location>
        <begin position="66"/>
        <end position="75"/>
    </location>
</feature>
<accession>A0AA39L3R6</accession>
<dbReference type="PANTHER" id="PTHR39610:SF1">
    <property type="match status" value="1"/>
</dbReference>
<dbReference type="EMBL" id="JAPDFR010000009">
    <property type="protein sequence ID" value="KAK0382895.1"/>
    <property type="molecule type" value="Genomic_DNA"/>
</dbReference>
<feature type="region of interest" description="Disordered" evidence="1">
    <location>
        <begin position="1"/>
        <end position="98"/>
    </location>
</feature>
<dbReference type="PANTHER" id="PTHR39610">
    <property type="entry name" value="BZIP DOMAIN-CONTAINING PROTEIN-RELATED"/>
    <property type="match status" value="1"/>
</dbReference>
<gene>
    <name evidence="2" type="ORF">NLU13_8811</name>
</gene>
<feature type="compositionally biased region" description="Polar residues" evidence="1">
    <location>
        <begin position="221"/>
        <end position="233"/>
    </location>
</feature>
<feature type="region of interest" description="Disordered" evidence="1">
    <location>
        <begin position="297"/>
        <end position="347"/>
    </location>
</feature>
<evidence type="ECO:0000256" key="1">
    <source>
        <dbReference type="SAM" id="MobiDB-lite"/>
    </source>
</evidence>
<evidence type="ECO:0000313" key="2">
    <source>
        <dbReference type="EMBL" id="KAK0382895.1"/>
    </source>
</evidence>
<feature type="region of interest" description="Disordered" evidence="1">
    <location>
        <begin position="127"/>
        <end position="241"/>
    </location>
</feature>
<dbReference type="AlphaFoldDB" id="A0AA39L3R6"/>
<feature type="compositionally biased region" description="Low complexity" evidence="1">
    <location>
        <begin position="198"/>
        <end position="220"/>
    </location>
</feature>